<feature type="compositionally biased region" description="Polar residues" evidence="1">
    <location>
        <begin position="57"/>
        <end position="71"/>
    </location>
</feature>
<evidence type="ECO:0000256" key="1">
    <source>
        <dbReference type="SAM" id="MobiDB-lite"/>
    </source>
</evidence>
<feature type="region of interest" description="Disordered" evidence="1">
    <location>
        <begin position="38"/>
        <end position="135"/>
    </location>
</feature>
<evidence type="ECO:0000313" key="2">
    <source>
        <dbReference type="EMBL" id="CAI9302092.1"/>
    </source>
</evidence>
<accession>A0AA36A2J7</accession>
<feature type="compositionally biased region" description="Basic residues" evidence="1">
    <location>
        <begin position="124"/>
        <end position="134"/>
    </location>
</feature>
<dbReference type="AlphaFoldDB" id="A0AA36A2J7"/>
<proteinExistence type="predicted"/>
<name>A0AA36A2J7_LACSI</name>
<evidence type="ECO:0000313" key="3">
    <source>
        <dbReference type="Proteomes" id="UP001177003"/>
    </source>
</evidence>
<reference evidence="2" key="1">
    <citation type="submission" date="2023-04" db="EMBL/GenBank/DDBJ databases">
        <authorList>
            <person name="Vijverberg K."/>
            <person name="Xiong W."/>
            <person name="Schranz E."/>
        </authorList>
    </citation>
    <scope>NUCLEOTIDE SEQUENCE</scope>
</reference>
<dbReference type="EMBL" id="OX465085">
    <property type="protein sequence ID" value="CAI9302092.1"/>
    <property type="molecule type" value="Genomic_DNA"/>
</dbReference>
<feature type="region of interest" description="Disordered" evidence="1">
    <location>
        <begin position="1"/>
        <end position="22"/>
    </location>
</feature>
<protein>
    <submittedName>
        <fullName evidence="2">Uncharacterized protein</fullName>
    </submittedName>
</protein>
<feature type="compositionally biased region" description="Basic residues" evidence="1">
    <location>
        <begin position="1"/>
        <end position="11"/>
    </location>
</feature>
<sequence>MEKLRQRHRAEKQRASSFPGGQFFSSWFYFEAMEAMENGPSSETVNNNSSNLEINNATHVSDHQSLNPGRSNQEEDNEDGYLDDSTINETPIHPGYKNHKSSPFTGGIRIKPSNPSHQEPTHQRTTRKFSKVVHKHEVDEDGEVWVKVPRNKKFVSGEPSKRKQLESKFESGKKNREWRDIGGGFFD</sequence>
<organism evidence="2 3">
    <name type="scientific">Lactuca saligna</name>
    <name type="common">Willowleaf lettuce</name>
    <dbReference type="NCBI Taxonomy" id="75948"/>
    <lineage>
        <taxon>Eukaryota</taxon>
        <taxon>Viridiplantae</taxon>
        <taxon>Streptophyta</taxon>
        <taxon>Embryophyta</taxon>
        <taxon>Tracheophyta</taxon>
        <taxon>Spermatophyta</taxon>
        <taxon>Magnoliopsida</taxon>
        <taxon>eudicotyledons</taxon>
        <taxon>Gunneridae</taxon>
        <taxon>Pentapetalae</taxon>
        <taxon>asterids</taxon>
        <taxon>campanulids</taxon>
        <taxon>Asterales</taxon>
        <taxon>Asteraceae</taxon>
        <taxon>Cichorioideae</taxon>
        <taxon>Cichorieae</taxon>
        <taxon>Lactucinae</taxon>
        <taxon>Lactuca</taxon>
    </lineage>
</organism>
<feature type="compositionally biased region" description="Low complexity" evidence="1">
    <location>
        <begin position="46"/>
        <end position="56"/>
    </location>
</feature>
<feature type="region of interest" description="Disordered" evidence="1">
    <location>
        <begin position="156"/>
        <end position="187"/>
    </location>
</feature>
<feature type="compositionally biased region" description="Basic and acidic residues" evidence="1">
    <location>
        <begin position="159"/>
        <end position="180"/>
    </location>
</feature>
<keyword evidence="3" id="KW-1185">Reference proteome</keyword>
<gene>
    <name evidence="2" type="ORF">LSALG_LOCUS40596</name>
</gene>
<dbReference type="Proteomes" id="UP001177003">
    <property type="component" value="Chromosome 9"/>
</dbReference>